<dbReference type="Proteomes" id="UP000799770">
    <property type="component" value="Unassembled WGS sequence"/>
</dbReference>
<sequence>MTNLNSLPPELSGEICGYLGTNDLLALRTSSKYYSRVTVTELSKTLSSKLRSIEVVITPEGLKTIRGLCQIPEFLRRMEHIGFAAPKHARALKSAFEKSILLLSAHQHNHFNMMERAQRLFEATGEAYRLLRDIFMLMKTAAKLTACTLGRIGWRRGSVDGSHACGLPALIRDLHLTKASIASCLELYGEGATREEMCDTLSIVAKVLGELSYEEKSVTLHVNYDGSHSSSVERGEGASPWGDFRHLKCIKEISVFCAGCPADEGYSSHLDSVYLLVAKQIPAIVYGGCMKTPRRGCSGFSFISSLNTTHYPCLTHISLYRMTMEMESMRSILKSFESRLKAICLGSIFLTSGTWTSVFSLMEGMSNLKTMRLISLKEYPSHNSVQSWGQINNEDLMEDVQIKGQARVKEYLMLLRGEAISFAGVDRKHPCIAPIFLPKVTYAVHKYPAF</sequence>
<dbReference type="EMBL" id="ML977332">
    <property type="protein sequence ID" value="KAF2111976.1"/>
    <property type="molecule type" value="Genomic_DNA"/>
</dbReference>
<organism evidence="1 2">
    <name type="scientific">Lophiotrema nucula</name>
    <dbReference type="NCBI Taxonomy" id="690887"/>
    <lineage>
        <taxon>Eukaryota</taxon>
        <taxon>Fungi</taxon>
        <taxon>Dikarya</taxon>
        <taxon>Ascomycota</taxon>
        <taxon>Pezizomycotina</taxon>
        <taxon>Dothideomycetes</taxon>
        <taxon>Pleosporomycetidae</taxon>
        <taxon>Pleosporales</taxon>
        <taxon>Lophiotremataceae</taxon>
        <taxon>Lophiotrema</taxon>
    </lineage>
</organism>
<evidence type="ECO:0000313" key="1">
    <source>
        <dbReference type="EMBL" id="KAF2111976.1"/>
    </source>
</evidence>
<dbReference type="AlphaFoldDB" id="A0A6A5YYK9"/>
<evidence type="ECO:0008006" key="3">
    <source>
        <dbReference type="Google" id="ProtNLM"/>
    </source>
</evidence>
<gene>
    <name evidence="1" type="ORF">BDV96DRAFT_602451</name>
</gene>
<dbReference type="OrthoDB" id="3140657at2759"/>
<protein>
    <recommendedName>
        <fullName evidence="3">F-box domain-containing protein</fullName>
    </recommendedName>
</protein>
<reference evidence="1" key="1">
    <citation type="journal article" date="2020" name="Stud. Mycol.">
        <title>101 Dothideomycetes genomes: a test case for predicting lifestyles and emergence of pathogens.</title>
        <authorList>
            <person name="Haridas S."/>
            <person name="Albert R."/>
            <person name="Binder M."/>
            <person name="Bloem J."/>
            <person name="Labutti K."/>
            <person name="Salamov A."/>
            <person name="Andreopoulos B."/>
            <person name="Baker S."/>
            <person name="Barry K."/>
            <person name="Bills G."/>
            <person name="Bluhm B."/>
            <person name="Cannon C."/>
            <person name="Castanera R."/>
            <person name="Culley D."/>
            <person name="Daum C."/>
            <person name="Ezra D."/>
            <person name="Gonzalez J."/>
            <person name="Henrissat B."/>
            <person name="Kuo A."/>
            <person name="Liang C."/>
            <person name="Lipzen A."/>
            <person name="Lutzoni F."/>
            <person name="Magnuson J."/>
            <person name="Mondo S."/>
            <person name="Nolan M."/>
            <person name="Ohm R."/>
            <person name="Pangilinan J."/>
            <person name="Park H.-J."/>
            <person name="Ramirez L."/>
            <person name="Alfaro M."/>
            <person name="Sun H."/>
            <person name="Tritt A."/>
            <person name="Yoshinaga Y."/>
            <person name="Zwiers L.-H."/>
            <person name="Turgeon B."/>
            <person name="Goodwin S."/>
            <person name="Spatafora J."/>
            <person name="Crous P."/>
            <person name="Grigoriev I."/>
        </authorList>
    </citation>
    <scope>NUCLEOTIDE SEQUENCE</scope>
    <source>
        <strain evidence="1">CBS 627.86</strain>
    </source>
</reference>
<keyword evidence="2" id="KW-1185">Reference proteome</keyword>
<accession>A0A6A5YYK9</accession>
<name>A0A6A5YYK9_9PLEO</name>
<proteinExistence type="predicted"/>
<evidence type="ECO:0000313" key="2">
    <source>
        <dbReference type="Proteomes" id="UP000799770"/>
    </source>
</evidence>